<dbReference type="Proteomes" id="UP001383192">
    <property type="component" value="Unassembled WGS sequence"/>
</dbReference>
<evidence type="ECO:0008006" key="4">
    <source>
        <dbReference type="Google" id="ProtNLM"/>
    </source>
</evidence>
<keyword evidence="1" id="KW-0175">Coiled coil</keyword>
<dbReference type="EMBL" id="JAYKXP010000072">
    <property type="protein sequence ID" value="KAK7031034.1"/>
    <property type="molecule type" value="Genomic_DNA"/>
</dbReference>
<organism evidence="2 3">
    <name type="scientific">Paramarasmius palmivorus</name>
    <dbReference type="NCBI Taxonomy" id="297713"/>
    <lineage>
        <taxon>Eukaryota</taxon>
        <taxon>Fungi</taxon>
        <taxon>Dikarya</taxon>
        <taxon>Basidiomycota</taxon>
        <taxon>Agaricomycotina</taxon>
        <taxon>Agaricomycetes</taxon>
        <taxon>Agaricomycetidae</taxon>
        <taxon>Agaricales</taxon>
        <taxon>Marasmiineae</taxon>
        <taxon>Marasmiaceae</taxon>
        <taxon>Paramarasmius</taxon>
    </lineage>
</organism>
<name>A0AAW0BVH6_9AGAR</name>
<evidence type="ECO:0000313" key="2">
    <source>
        <dbReference type="EMBL" id="KAK7031034.1"/>
    </source>
</evidence>
<gene>
    <name evidence="2" type="ORF">VNI00_013824</name>
</gene>
<protein>
    <recommendedName>
        <fullName evidence="4">F-box domain-containing protein</fullName>
    </recommendedName>
</protein>
<dbReference type="Gene3D" id="3.80.10.10">
    <property type="entry name" value="Ribonuclease Inhibitor"/>
    <property type="match status" value="1"/>
</dbReference>
<keyword evidence="3" id="KW-1185">Reference proteome</keyword>
<reference evidence="2 3" key="1">
    <citation type="submission" date="2024-01" db="EMBL/GenBank/DDBJ databases">
        <title>A draft genome for a cacao thread blight-causing isolate of Paramarasmius palmivorus.</title>
        <authorList>
            <person name="Baruah I.K."/>
            <person name="Bukari Y."/>
            <person name="Amoako-Attah I."/>
            <person name="Meinhardt L.W."/>
            <person name="Bailey B.A."/>
            <person name="Cohen S.P."/>
        </authorList>
    </citation>
    <scope>NUCLEOTIDE SEQUENCE [LARGE SCALE GENOMIC DNA]</scope>
    <source>
        <strain evidence="2 3">GH-12</strain>
    </source>
</reference>
<dbReference type="InterPro" id="IPR032675">
    <property type="entry name" value="LRR_dom_sf"/>
</dbReference>
<sequence>MASPSPSPFDHVLRTNYAPSTTELRQIKELIAEPEEQVRLLDEKIKQLQSERDRLQSFVDDHRALLSPARRLPRDIVAEIFLYCLPTNYLPVCDASKAPLVLTAICGSWREIAVTTPRLWQAIHFVFPSLFGYTIDEDFRTLCHFRRESLQLWLKRAGSLPLTISCHAQYNDKKPIHVAKELRTIYFEYVKILSRYSTQWKNLYLSSISRELLLPLQELKPNDVPLLSSLSLEANSFEHGRPWMSMSTEYPLLNIMRAPSLLALHLSREAVDIFTLPVQWSNLAELFIRSLPSSAAPISPVQAVQRLVRSCHSLRKCTLDLTVSTDDDVSVLPPRETWQHLSELRINLAINIPEDAERSHRVIQQIFDSISTPSLSHLVLSMPDKTVTMQQAPFLDLLQASECRLVSLELDVLLSSMALIGILQRIPTLSSLHLTDAPRSISYVSFGGMVVQPLSHSILTSEVFQTLSDKELCPLLESITFAQCQVEIMDDIVAFVLSRTTIKTLNITFQVMSSGSTSRDSYGLSDEQRAKGRLLGQHGISVKWRSMFDAPDPELRRPIVMDSLFANSVYAGMPESFGVY</sequence>
<evidence type="ECO:0000313" key="3">
    <source>
        <dbReference type="Proteomes" id="UP001383192"/>
    </source>
</evidence>
<feature type="coiled-coil region" evidence="1">
    <location>
        <begin position="31"/>
        <end position="58"/>
    </location>
</feature>
<accession>A0AAW0BVH6</accession>
<comment type="caution">
    <text evidence="2">The sequence shown here is derived from an EMBL/GenBank/DDBJ whole genome shotgun (WGS) entry which is preliminary data.</text>
</comment>
<dbReference type="AlphaFoldDB" id="A0AAW0BVH6"/>
<proteinExistence type="predicted"/>
<evidence type="ECO:0000256" key="1">
    <source>
        <dbReference type="SAM" id="Coils"/>
    </source>
</evidence>